<dbReference type="PRINTS" id="PR00463">
    <property type="entry name" value="EP450I"/>
</dbReference>
<dbReference type="InterPro" id="IPR001128">
    <property type="entry name" value="Cyt_P450"/>
</dbReference>
<protein>
    <submittedName>
        <fullName evidence="15">Cytochrome p450</fullName>
    </submittedName>
</protein>
<dbReference type="AlphaFoldDB" id="A0AAV3Y0E9"/>
<comment type="similarity">
    <text evidence="4">Belongs to the cytochrome P450 family.</text>
</comment>
<reference evidence="15 16" key="1">
    <citation type="journal article" date="2021" name="Elife">
        <title>Chloroplast acquisition without the gene transfer in kleptoplastic sea slugs, Plakobranchus ocellatus.</title>
        <authorList>
            <person name="Maeda T."/>
            <person name="Takahashi S."/>
            <person name="Yoshida T."/>
            <person name="Shimamura S."/>
            <person name="Takaki Y."/>
            <person name="Nagai Y."/>
            <person name="Toyoda A."/>
            <person name="Suzuki Y."/>
            <person name="Arimoto A."/>
            <person name="Ishii H."/>
            <person name="Satoh N."/>
            <person name="Nishiyama T."/>
            <person name="Hasebe M."/>
            <person name="Maruyama T."/>
            <person name="Minagawa J."/>
            <person name="Obokata J."/>
            <person name="Shigenobu S."/>
        </authorList>
    </citation>
    <scope>NUCLEOTIDE SEQUENCE [LARGE SCALE GENOMIC DNA]</scope>
</reference>
<dbReference type="Gene3D" id="1.10.630.10">
    <property type="entry name" value="Cytochrome P450"/>
    <property type="match status" value="1"/>
</dbReference>
<dbReference type="GO" id="GO:0005506">
    <property type="term" value="F:iron ion binding"/>
    <property type="evidence" value="ECO:0007669"/>
    <property type="project" value="InterPro"/>
</dbReference>
<feature type="chain" id="PRO_5043943526" evidence="14">
    <location>
        <begin position="29"/>
        <end position="501"/>
    </location>
</feature>
<organism evidence="15 16">
    <name type="scientific">Plakobranchus ocellatus</name>
    <dbReference type="NCBI Taxonomy" id="259542"/>
    <lineage>
        <taxon>Eukaryota</taxon>
        <taxon>Metazoa</taxon>
        <taxon>Spiralia</taxon>
        <taxon>Lophotrochozoa</taxon>
        <taxon>Mollusca</taxon>
        <taxon>Gastropoda</taxon>
        <taxon>Heterobranchia</taxon>
        <taxon>Euthyneura</taxon>
        <taxon>Panpulmonata</taxon>
        <taxon>Sacoglossa</taxon>
        <taxon>Placobranchoidea</taxon>
        <taxon>Plakobranchidae</taxon>
        <taxon>Plakobranchus</taxon>
    </lineage>
</organism>
<evidence type="ECO:0000256" key="7">
    <source>
        <dbReference type="ARBA" id="ARBA00022824"/>
    </source>
</evidence>
<evidence type="ECO:0000256" key="11">
    <source>
        <dbReference type="ARBA" id="ARBA00023033"/>
    </source>
</evidence>
<evidence type="ECO:0000256" key="14">
    <source>
        <dbReference type="SAM" id="SignalP"/>
    </source>
</evidence>
<dbReference type="GO" id="GO:0016712">
    <property type="term" value="F:oxidoreductase activity, acting on paired donors, with incorporation or reduction of molecular oxygen, reduced flavin or flavoprotein as one donor, and incorporation of one atom of oxygen"/>
    <property type="evidence" value="ECO:0007669"/>
    <property type="project" value="TreeGrafter"/>
</dbReference>
<comment type="caution">
    <text evidence="15">The sequence shown here is derived from an EMBL/GenBank/DDBJ whole genome shotgun (WGS) entry which is preliminary data.</text>
</comment>
<comment type="cofactor">
    <cofactor evidence="1 13">
        <name>heme</name>
        <dbReference type="ChEBI" id="CHEBI:30413"/>
    </cofactor>
</comment>
<keyword evidence="9" id="KW-0560">Oxidoreductase</keyword>
<dbReference type="FunFam" id="1.10.630.10:FF:000238">
    <property type="entry name" value="Cytochrome P450 2A6"/>
    <property type="match status" value="1"/>
</dbReference>
<keyword evidence="6 13" id="KW-0479">Metal-binding</keyword>
<keyword evidence="14" id="KW-0732">Signal</keyword>
<evidence type="ECO:0000256" key="5">
    <source>
        <dbReference type="ARBA" id="ARBA00022617"/>
    </source>
</evidence>
<dbReference type="GO" id="GO:0008395">
    <property type="term" value="F:steroid hydroxylase activity"/>
    <property type="evidence" value="ECO:0007669"/>
    <property type="project" value="TreeGrafter"/>
</dbReference>
<keyword evidence="7" id="KW-0256">Endoplasmic reticulum</keyword>
<dbReference type="PRINTS" id="PR00385">
    <property type="entry name" value="P450"/>
</dbReference>
<evidence type="ECO:0000256" key="9">
    <source>
        <dbReference type="ARBA" id="ARBA00023002"/>
    </source>
</evidence>
<dbReference type="GO" id="GO:0006082">
    <property type="term" value="P:organic acid metabolic process"/>
    <property type="evidence" value="ECO:0007669"/>
    <property type="project" value="TreeGrafter"/>
</dbReference>
<accession>A0AAV3Y0E9</accession>
<feature type="signal peptide" evidence="14">
    <location>
        <begin position="1"/>
        <end position="28"/>
    </location>
</feature>
<dbReference type="PANTHER" id="PTHR24300:SF403">
    <property type="entry name" value="CYTOCHROME P450 306A1"/>
    <property type="match status" value="1"/>
</dbReference>
<dbReference type="SUPFAM" id="SSF48264">
    <property type="entry name" value="Cytochrome P450"/>
    <property type="match status" value="1"/>
</dbReference>
<evidence type="ECO:0000313" key="15">
    <source>
        <dbReference type="EMBL" id="GFN75576.1"/>
    </source>
</evidence>
<evidence type="ECO:0000256" key="6">
    <source>
        <dbReference type="ARBA" id="ARBA00022723"/>
    </source>
</evidence>
<sequence>MDWVYTHPNISVVVSVSSLLLWLSVRRPSNIPPNPWFIFPLVGHRPLLRGDPIQTMRRLRSELGEVCGVYIDAQLVIIVSGMAAIREAFMIRGDEFYWRPNTRTCDLFHFGVICNSGKEWREQRRTTEAGIRHISPNIAPLVRKESQHLIQALKNEAGKAFDAQALLHSAVFNALTAVLTSRRMDYKDARVEKAMERYKENLGLFSDSKFPNFFPFQKFLMGDFFDVKFLRINMTEIHQKIINPVYEEHKAEYSADHVLDFLDVYLREMKAHKNVEKTTIEEKSCQAVLYDLLWHGTTTTGATLYWAILYILNYPDVATKARDQVTTYLQQLEESNNLAGGGDTSSSASQSLPELPTFFKAFIHEVQRCANISPISMAHAVAKEKFLKGYRVPGDAVILPNLDSLMMDEDIWGDPQVFRPERFLNSDEKLSVPTEFIPFFIGIRNCPASSIAQNILLTFLIYILYHFDLEPEVEGQIPSMERQKGLIPMPKDFKVKFIPRR</sequence>
<dbReference type="EMBL" id="BLXT01000273">
    <property type="protein sequence ID" value="GFN75576.1"/>
    <property type="molecule type" value="Genomic_DNA"/>
</dbReference>
<evidence type="ECO:0000256" key="8">
    <source>
        <dbReference type="ARBA" id="ARBA00022848"/>
    </source>
</evidence>
<dbReference type="InterPro" id="IPR050182">
    <property type="entry name" value="Cytochrome_P450_fam2"/>
</dbReference>
<proteinExistence type="inferred from homology"/>
<gene>
    <name evidence="15" type="ORF">PoB_000208200</name>
</gene>
<keyword evidence="8" id="KW-0492">Microsome</keyword>
<keyword evidence="5 13" id="KW-0349">Heme</keyword>
<dbReference type="GO" id="GO:0005789">
    <property type="term" value="C:endoplasmic reticulum membrane"/>
    <property type="evidence" value="ECO:0007669"/>
    <property type="project" value="UniProtKB-SubCell"/>
</dbReference>
<dbReference type="PANTHER" id="PTHR24300">
    <property type="entry name" value="CYTOCHROME P450 508A4-RELATED"/>
    <property type="match status" value="1"/>
</dbReference>
<evidence type="ECO:0000256" key="3">
    <source>
        <dbReference type="ARBA" id="ARBA00004406"/>
    </source>
</evidence>
<evidence type="ECO:0000256" key="4">
    <source>
        <dbReference type="ARBA" id="ARBA00010617"/>
    </source>
</evidence>
<keyword evidence="12" id="KW-0472">Membrane</keyword>
<dbReference type="Proteomes" id="UP000735302">
    <property type="component" value="Unassembled WGS sequence"/>
</dbReference>
<dbReference type="GO" id="GO:0020037">
    <property type="term" value="F:heme binding"/>
    <property type="evidence" value="ECO:0007669"/>
    <property type="project" value="InterPro"/>
</dbReference>
<keyword evidence="10 13" id="KW-0408">Iron</keyword>
<feature type="binding site" description="axial binding residue" evidence="13">
    <location>
        <position position="446"/>
    </location>
    <ligand>
        <name>heme</name>
        <dbReference type="ChEBI" id="CHEBI:30413"/>
    </ligand>
    <ligandPart>
        <name>Fe</name>
        <dbReference type="ChEBI" id="CHEBI:18248"/>
    </ligandPart>
</feature>
<dbReference type="GO" id="GO:0006805">
    <property type="term" value="P:xenobiotic metabolic process"/>
    <property type="evidence" value="ECO:0007669"/>
    <property type="project" value="TreeGrafter"/>
</dbReference>
<evidence type="ECO:0000256" key="12">
    <source>
        <dbReference type="ARBA" id="ARBA00023136"/>
    </source>
</evidence>
<comment type="subcellular location">
    <subcellularLocation>
        <location evidence="3">Endoplasmic reticulum membrane</location>
        <topology evidence="3">Peripheral membrane protein</topology>
    </subcellularLocation>
    <subcellularLocation>
        <location evidence="2">Microsome membrane</location>
        <topology evidence="2">Peripheral membrane protein</topology>
    </subcellularLocation>
</comment>
<dbReference type="Pfam" id="PF00067">
    <property type="entry name" value="p450"/>
    <property type="match status" value="1"/>
</dbReference>
<evidence type="ECO:0000256" key="2">
    <source>
        <dbReference type="ARBA" id="ARBA00004174"/>
    </source>
</evidence>
<dbReference type="InterPro" id="IPR036396">
    <property type="entry name" value="Cyt_P450_sf"/>
</dbReference>
<keyword evidence="11" id="KW-0503">Monooxygenase</keyword>
<evidence type="ECO:0000256" key="13">
    <source>
        <dbReference type="PIRSR" id="PIRSR602401-1"/>
    </source>
</evidence>
<dbReference type="InterPro" id="IPR002401">
    <property type="entry name" value="Cyt_P450_E_grp-I"/>
</dbReference>
<evidence type="ECO:0000256" key="10">
    <source>
        <dbReference type="ARBA" id="ARBA00023004"/>
    </source>
</evidence>
<evidence type="ECO:0000313" key="16">
    <source>
        <dbReference type="Proteomes" id="UP000735302"/>
    </source>
</evidence>
<name>A0AAV3Y0E9_9GAST</name>
<keyword evidence="16" id="KW-1185">Reference proteome</keyword>
<evidence type="ECO:0000256" key="1">
    <source>
        <dbReference type="ARBA" id="ARBA00001971"/>
    </source>
</evidence>